<keyword evidence="2" id="KW-0472">Membrane</keyword>
<dbReference type="AlphaFoldDB" id="A0A074ZFM5"/>
<feature type="transmembrane region" description="Helical" evidence="2">
    <location>
        <begin position="247"/>
        <end position="265"/>
    </location>
</feature>
<evidence type="ECO:0000313" key="3">
    <source>
        <dbReference type="EMBL" id="KER24442.1"/>
    </source>
</evidence>
<dbReference type="OrthoDB" id="10042902at2759"/>
<keyword evidence="2" id="KW-0812">Transmembrane</keyword>
<feature type="compositionally biased region" description="Polar residues" evidence="1">
    <location>
        <begin position="65"/>
        <end position="91"/>
    </location>
</feature>
<dbReference type="Pfam" id="PF09772">
    <property type="entry name" value="Tmem26"/>
    <property type="match status" value="1"/>
</dbReference>
<evidence type="ECO:0008006" key="5">
    <source>
        <dbReference type="Google" id="ProtNLM"/>
    </source>
</evidence>
<evidence type="ECO:0000256" key="1">
    <source>
        <dbReference type="SAM" id="MobiDB-lite"/>
    </source>
</evidence>
<dbReference type="KEGG" id="ovi:T265_14418"/>
<dbReference type="EMBL" id="KL596809">
    <property type="protein sequence ID" value="KER24442.1"/>
    <property type="molecule type" value="Genomic_DNA"/>
</dbReference>
<feature type="non-terminal residue" evidence="3">
    <location>
        <position position="280"/>
    </location>
</feature>
<name>A0A074ZFM5_OPIVI</name>
<dbReference type="CTD" id="20328584"/>
<keyword evidence="4" id="KW-1185">Reference proteome</keyword>
<evidence type="ECO:0000313" key="4">
    <source>
        <dbReference type="Proteomes" id="UP000054324"/>
    </source>
</evidence>
<keyword evidence="2" id="KW-1133">Transmembrane helix</keyword>
<dbReference type="Proteomes" id="UP000054324">
    <property type="component" value="Unassembled WGS sequence"/>
</dbReference>
<evidence type="ECO:0000256" key="2">
    <source>
        <dbReference type="SAM" id="Phobius"/>
    </source>
</evidence>
<reference evidence="3 4" key="1">
    <citation type="submission" date="2013-11" db="EMBL/GenBank/DDBJ databases">
        <title>Opisthorchis viverrini - life in the bile duct.</title>
        <authorList>
            <person name="Young N.D."/>
            <person name="Nagarajan N."/>
            <person name="Lin S.J."/>
            <person name="Korhonen P.K."/>
            <person name="Jex A.R."/>
            <person name="Hall R.S."/>
            <person name="Safavi-Hemami H."/>
            <person name="Kaewkong W."/>
            <person name="Bertrand D."/>
            <person name="Gao S."/>
            <person name="Seet Q."/>
            <person name="Wongkham S."/>
            <person name="Teh B.T."/>
            <person name="Wongkham C."/>
            <person name="Intapan P.M."/>
            <person name="Maleewong W."/>
            <person name="Yang X."/>
            <person name="Hu M."/>
            <person name="Wang Z."/>
            <person name="Hofmann A."/>
            <person name="Sternberg P.W."/>
            <person name="Tan P."/>
            <person name="Wang J."/>
            <person name="Gasser R.B."/>
        </authorList>
    </citation>
    <scope>NUCLEOTIDE SEQUENCE [LARGE SCALE GENOMIC DNA]</scope>
</reference>
<dbReference type="GeneID" id="20328584"/>
<sequence length="280" mass="30455">MSSKLHAKAKCDKSLSSESNLPWTGLIELSASLPTLEYYLAARPALVLNPMGFYILIRVGGSRKSSQACDDDTNNGSRNPSGASVSGSGTSDPGAAGIDHQKEDSETIRPSVRSEPSPIDKSVCPSPQTSFRRHTFAANFLHPGAYLHVRRTRPRNSNIAGESVIEKSPKRSKSVGDSSNIPSTHNADSWADYPCIVRFCINMCIQGWIALLNLLMAVRAIIVRMGFICFACVAIVTVVRVKNDGRFWLLCITIIPLLLELILAIKTHLEKSTNGMAISK</sequence>
<feature type="transmembrane region" description="Helical" evidence="2">
    <location>
        <begin position="221"/>
        <end position="241"/>
    </location>
</feature>
<dbReference type="InterPro" id="IPR019169">
    <property type="entry name" value="Transmembrane_26"/>
</dbReference>
<proteinExistence type="predicted"/>
<accession>A0A074ZFM5</accession>
<feature type="region of interest" description="Disordered" evidence="1">
    <location>
        <begin position="158"/>
        <end position="183"/>
    </location>
</feature>
<feature type="region of interest" description="Disordered" evidence="1">
    <location>
        <begin position="65"/>
        <end position="127"/>
    </location>
</feature>
<dbReference type="RefSeq" id="XP_009171810.1">
    <property type="nucleotide sequence ID" value="XM_009173546.1"/>
</dbReference>
<organism evidence="3 4">
    <name type="scientific">Opisthorchis viverrini</name>
    <name type="common">Southeast Asian liver fluke</name>
    <dbReference type="NCBI Taxonomy" id="6198"/>
    <lineage>
        <taxon>Eukaryota</taxon>
        <taxon>Metazoa</taxon>
        <taxon>Spiralia</taxon>
        <taxon>Lophotrochozoa</taxon>
        <taxon>Platyhelminthes</taxon>
        <taxon>Trematoda</taxon>
        <taxon>Digenea</taxon>
        <taxon>Opisthorchiida</taxon>
        <taxon>Opisthorchiata</taxon>
        <taxon>Opisthorchiidae</taxon>
        <taxon>Opisthorchis</taxon>
    </lineage>
</organism>
<gene>
    <name evidence="3" type="ORF">T265_14418</name>
</gene>
<protein>
    <recommendedName>
        <fullName evidence="5">Transmembrane protein</fullName>
    </recommendedName>
</protein>